<dbReference type="AlphaFoldDB" id="A0A284VMK8"/>
<dbReference type="Proteomes" id="UP000218615">
    <property type="component" value="Unassembled WGS sequence"/>
</dbReference>
<evidence type="ECO:0000313" key="3">
    <source>
        <dbReference type="Proteomes" id="UP000218615"/>
    </source>
</evidence>
<evidence type="ECO:0000256" key="1">
    <source>
        <dbReference type="SAM" id="Phobius"/>
    </source>
</evidence>
<feature type="transmembrane region" description="Helical" evidence="1">
    <location>
        <begin position="36"/>
        <end position="53"/>
    </location>
</feature>
<protein>
    <submittedName>
        <fullName evidence="2">Uncharacterized protein</fullName>
    </submittedName>
</protein>
<gene>
    <name evidence="2" type="ORF">MNV_1850025</name>
</gene>
<proteinExistence type="predicted"/>
<evidence type="ECO:0000313" key="2">
    <source>
        <dbReference type="EMBL" id="SNQ60516.1"/>
    </source>
</evidence>
<reference evidence="3" key="1">
    <citation type="submission" date="2017-06" db="EMBL/GenBank/DDBJ databases">
        <authorList>
            <person name="Cremers G."/>
        </authorList>
    </citation>
    <scope>NUCLEOTIDE SEQUENCE [LARGE SCALE GENOMIC DNA]</scope>
</reference>
<keyword evidence="1" id="KW-1133">Transmembrane helix</keyword>
<keyword evidence="1" id="KW-0812">Transmembrane</keyword>
<accession>A0A284VMK8</accession>
<sequence>MLVHIIFTKLFIYNTLIDINMLRAKAFLNTSFMKDNWILLLLACFFFLVYASIKLNEMFGILLEENSSEFLQEITILGVLTCSVLSQYKWFKLTSPAKYNR</sequence>
<dbReference type="EMBL" id="FZMP01000096">
    <property type="protein sequence ID" value="SNQ60516.1"/>
    <property type="molecule type" value="Genomic_DNA"/>
</dbReference>
<keyword evidence="3" id="KW-1185">Reference proteome</keyword>
<keyword evidence="1" id="KW-0472">Membrane</keyword>
<name>A0A284VMK8_9EURY</name>
<organism evidence="2 3">
    <name type="scientific">Candidatus Methanoperedens nitratireducens</name>
    <dbReference type="NCBI Taxonomy" id="1392998"/>
    <lineage>
        <taxon>Archaea</taxon>
        <taxon>Methanobacteriati</taxon>
        <taxon>Methanobacteriota</taxon>
        <taxon>Stenosarchaea group</taxon>
        <taxon>Methanomicrobia</taxon>
        <taxon>Methanosarcinales</taxon>
        <taxon>ANME-2 cluster</taxon>
        <taxon>Candidatus Methanoperedentaceae</taxon>
        <taxon>Candidatus Methanoperedens</taxon>
    </lineage>
</organism>